<dbReference type="RefSeq" id="WP_184856614.1">
    <property type="nucleotide sequence ID" value="NZ_JACHLK010000003.1"/>
</dbReference>
<sequence length="226" mass="23576">MEMQASRTLAVSQSQAWAALNDPEVLKLCIPGCEKVEPTGENQYSVAMALKIGPVSAKFAGKITLSDSVPPESYTIAFDGSGGVAGFGKGSAQVRLEPLAPEGAQERCELHYTVHATVGGKIAQLGQRLIDGAAKGMAEDFFKRFDAEMQRRHPPASPAVEGAPDTVPTEIPTQPGEDAGPPSGFVPSQRAGLQATGAQEAQGGGIPVWVWVAGAVALVAIAWWLN</sequence>
<dbReference type="PANTHER" id="PTHR38588:SF1">
    <property type="entry name" value="BLL0334 PROTEIN"/>
    <property type="match status" value="1"/>
</dbReference>
<proteinExistence type="predicted"/>
<organism evidence="3 4">
    <name type="scientific">Acidovorax soli</name>
    <dbReference type="NCBI Taxonomy" id="592050"/>
    <lineage>
        <taxon>Bacteria</taxon>
        <taxon>Pseudomonadati</taxon>
        <taxon>Pseudomonadota</taxon>
        <taxon>Betaproteobacteria</taxon>
        <taxon>Burkholderiales</taxon>
        <taxon>Comamonadaceae</taxon>
        <taxon>Acidovorax</taxon>
    </lineage>
</organism>
<keyword evidence="2" id="KW-0812">Transmembrane</keyword>
<evidence type="ECO:0000256" key="1">
    <source>
        <dbReference type="SAM" id="MobiDB-lite"/>
    </source>
</evidence>
<dbReference type="InterPro" id="IPR010419">
    <property type="entry name" value="CO_DH_gsu"/>
</dbReference>
<dbReference type="Pfam" id="PF06240">
    <property type="entry name" value="COXG"/>
    <property type="match status" value="1"/>
</dbReference>
<accession>A0A7X0PCB0</accession>
<dbReference type="SUPFAM" id="SSF55961">
    <property type="entry name" value="Bet v1-like"/>
    <property type="match status" value="1"/>
</dbReference>
<evidence type="ECO:0000256" key="2">
    <source>
        <dbReference type="SAM" id="Phobius"/>
    </source>
</evidence>
<dbReference type="CDD" id="cd05018">
    <property type="entry name" value="CoxG"/>
    <property type="match status" value="1"/>
</dbReference>
<keyword evidence="2" id="KW-1133">Transmembrane helix</keyword>
<feature type="region of interest" description="Disordered" evidence="1">
    <location>
        <begin position="150"/>
        <end position="198"/>
    </location>
</feature>
<comment type="caution">
    <text evidence="3">The sequence shown here is derived from an EMBL/GenBank/DDBJ whole genome shotgun (WGS) entry which is preliminary data.</text>
</comment>
<dbReference type="InterPro" id="IPR023393">
    <property type="entry name" value="START-like_dom_sf"/>
</dbReference>
<name>A0A7X0PCB0_9BURK</name>
<dbReference type="PANTHER" id="PTHR38588">
    <property type="entry name" value="BLL0334 PROTEIN"/>
    <property type="match status" value="1"/>
</dbReference>
<dbReference type="AlphaFoldDB" id="A0A7X0PCB0"/>
<evidence type="ECO:0000313" key="4">
    <source>
        <dbReference type="Proteomes" id="UP000575083"/>
    </source>
</evidence>
<protein>
    <submittedName>
        <fullName evidence="3">Carbon monoxide dehydrogenase subunit G</fullName>
    </submittedName>
</protein>
<reference evidence="3 4" key="1">
    <citation type="submission" date="2020-08" db="EMBL/GenBank/DDBJ databases">
        <title>Functional genomics of gut bacteria from endangered species of beetles.</title>
        <authorList>
            <person name="Carlos-Shanley C."/>
        </authorList>
    </citation>
    <scope>NUCLEOTIDE SEQUENCE [LARGE SCALE GENOMIC DNA]</scope>
    <source>
        <strain evidence="3 4">S00198</strain>
    </source>
</reference>
<keyword evidence="2" id="KW-0472">Membrane</keyword>
<dbReference type="Proteomes" id="UP000575083">
    <property type="component" value="Unassembled WGS sequence"/>
</dbReference>
<feature type="transmembrane region" description="Helical" evidence="2">
    <location>
        <begin position="208"/>
        <end position="225"/>
    </location>
</feature>
<dbReference type="EMBL" id="JACHLK010000003">
    <property type="protein sequence ID" value="MBB6559179.1"/>
    <property type="molecule type" value="Genomic_DNA"/>
</dbReference>
<evidence type="ECO:0000313" key="3">
    <source>
        <dbReference type="EMBL" id="MBB6559179.1"/>
    </source>
</evidence>
<dbReference type="Gene3D" id="3.30.530.20">
    <property type="match status" value="1"/>
</dbReference>
<gene>
    <name evidence="3" type="ORF">HNP48_001846</name>
</gene>
<keyword evidence="4" id="KW-1185">Reference proteome</keyword>